<keyword evidence="3" id="KW-1185">Reference proteome</keyword>
<accession>A0A4U8Q4H9</accession>
<comment type="caution">
    <text evidence="2">The sequence shown here is derived from an EMBL/GenBank/DDBJ whole genome shotgun (WGS) entry which is preliminary data.</text>
</comment>
<dbReference type="Proteomes" id="UP000306509">
    <property type="component" value="Unassembled WGS sequence"/>
</dbReference>
<dbReference type="Gene3D" id="2.60.40.10">
    <property type="entry name" value="Immunoglobulins"/>
    <property type="match status" value="1"/>
</dbReference>
<dbReference type="InterPro" id="IPR003961">
    <property type="entry name" value="FN3_dom"/>
</dbReference>
<proteinExistence type="predicted"/>
<dbReference type="STRING" id="180332.GCA_000797495_02784"/>
<dbReference type="InterPro" id="IPR042229">
    <property type="entry name" value="Listeria/Bacterioides_rpt_sf"/>
</dbReference>
<dbReference type="AlphaFoldDB" id="A0A4U8Q4H9"/>
<dbReference type="PROSITE" id="PS50853">
    <property type="entry name" value="FN3"/>
    <property type="match status" value="1"/>
</dbReference>
<evidence type="ECO:0000313" key="2">
    <source>
        <dbReference type="EMBL" id="TLC99721.1"/>
    </source>
</evidence>
<evidence type="ECO:0000313" key="3">
    <source>
        <dbReference type="Proteomes" id="UP000306509"/>
    </source>
</evidence>
<reference evidence="2 3" key="1">
    <citation type="journal article" date="2019" name="Anaerobe">
        <title>Detection of Robinsoniella peoriensis in multiple bone samples of a trauma patient.</title>
        <authorList>
            <person name="Schrottner P."/>
            <person name="Hartwich K."/>
            <person name="Bunk B."/>
            <person name="Schober I."/>
            <person name="Helbig S."/>
            <person name="Rudolph W.W."/>
            <person name="Gunzer F."/>
        </authorList>
    </citation>
    <scope>NUCLEOTIDE SEQUENCE [LARGE SCALE GENOMIC DNA]</scope>
    <source>
        <strain evidence="2 3">DSM 106044</strain>
    </source>
</reference>
<sequence length="167" mass="18924">MGRQMVTYDKSTKLKANRFKKSGYVLKGWNTKKNGKGKSYANQKTVKNLTSINGETINLYAQWKKVSKPDIVKKVSAASKKAKTCTLTITNVKKADGYQIRYASDKAFKKTKTVYVSEGKGKKSSTVIKGLKRKKTYYVKVRAYIKDSAGKRYYSKNYSSVKSVKIR</sequence>
<organism evidence="2 3">
    <name type="scientific">Robinsoniella peoriensis</name>
    <dbReference type="NCBI Taxonomy" id="180332"/>
    <lineage>
        <taxon>Bacteria</taxon>
        <taxon>Bacillati</taxon>
        <taxon>Bacillota</taxon>
        <taxon>Clostridia</taxon>
        <taxon>Lachnospirales</taxon>
        <taxon>Lachnospiraceae</taxon>
        <taxon>Robinsoniella</taxon>
    </lineage>
</organism>
<dbReference type="InterPro" id="IPR013783">
    <property type="entry name" value="Ig-like_fold"/>
</dbReference>
<name>A0A4U8Q4H9_9FIRM</name>
<dbReference type="SUPFAM" id="SSF49265">
    <property type="entry name" value="Fibronectin type III"/>
    <property type="match status" value="1"/>
</dbReference>
<protein>
    <recommendedName>
        <fullName evidence="1">Fibronectin type-III domain-containing protein</fullName>
    </recommendedName>
</protein>
<dbReference type="CDD" id="cd00063">
    <property type="entry name" value="FN3"/>
    <property type="match status" value="1"/>
</dbReference>
<dbReference type="Gene3D" id="2.60.40.4270">
    <property type="entry name" value="Listeria-Bacteroides repeat domain"/>
    <property type="match status" value="1"/>
</dbReference>
<evidence type="ECO:0000259" key="1">
    <source>
        <dbReference type="PROSITE" id="PS50853"/>
    </source>
</evidence>
<gene>
    <name evidence="2" type="ORF">DSM106044_03362</name>
</gene>
<dbReference type="InterPro" id="IPR036116">
    <property type="entry name" value="FN3_sf"/>
</dbReference>
<feature type="domain" description="Fibronectin type-III" evidence="1">
    <location>
        <begin position="68"/>
        <end position="163"/>
    </location>
</feature>
<dbReference type="EMBL" id="QGQD01000066">
    <property type="protein sequence ID" value="TLC99721.1"/>
    <property type="molecule type" value="Genomic_DNA"/>
</dbReference>